<sequence length="113" mass="13367">MKGEKKRAKRKMMSDSDLKQIAKDLFCNKIFCDRHLSNPKDITLSFPVLLLMEKKDLAKMEKEINFIYEYYDKAGPMAVNGKPIFFSCRTLRAPETEKMFDFYNKFQQAYDSL</sequence>
<reference evidence="1 2" key="1">
    <citation type="journal article" date="2016" name="Nat. Commun.">
        <title>Thousands of microbial genomes shed light on interconnected biogeochemical processes in an aquifer system.</title>
        <authorList>
            <person name="Anantharaman K."/>
            <person name="Brown C.T."/>
            <person name="Hug L.A."/>
            <person name="Sharon I."/>
            <person name="Castelle C.J."/>
            <person name="Probst A.J."/>
            <person name="Thomas B.C."/>
            <person name="Singh A."/>
            <person name="Wilkins M.J."/>
            <person name="Karaoz U."/>
            <person name="Brodie E.L."/>
            <person name="Williams K.H."/>
            <person name="Hubbard S.S."/>
            <person name="Banfield J.F."/>
        </authorList>
    </citation>
    <scope>NUCLEOTIDE SEQUENCE [LARGE SCALE GENOMIC DNA]</scope>
</reference>
<evidence type="ECO:0000313" key="2">
    <source>
        <dbReference type="Proteomes" id="UP000176939"/>
    </source>
</evidence>
<accession>A0A1F7X2J2</accession>
<protein>
    <submittedName>
        <fullName evidence="1">Uncharacterized protein</fullName>
    </submittedName>
</protein>
<gene>
    <name evidence="1" type="ORF">A2Z67_05225</name>
</gene>
<dbReference type="EMBL" id="MGFQ01000024">
    <property type="protein sequence ID" value="OGM09314.1"/>
    <property type="molecule type" value="Genomic_DNA"/>
</dbReference>
<organism evidence="1 2">
    <name type="scientific">Candidatus Woesebacteria bacterium RBG_13_36_22</name>
    <dbReference type="NCBI Taxonomy" id="1802478"/>
    <lineage>
        <taxon>Bacteria</taxon>
        <taxon>Candidatus Woeseibacteriota</taxon>
    </lineage>
</organism>
<evidence type="ECO:0000313" key="1">
    <source>
        <dbReference type="EMBL" id="OGM09314.1"/>
    </source>
</evidence>
<dbReference type="Proteomes" id="UP000176939">
    <property type="component" value="Unassembled WGS sequence"/>
</dbReference>
<dbReference type="AlphaFoldDB" id="A0A1F7X2J2"/>
<comment type="caution">
    <text evidence="1">The sequence shown here is derived from an EMBL/GenBank/DDBJ whole genome shotgun (WGS) entry which is preliminary data.</text>
</comment>
<name>A0A1F7X2J2_9BACT</name>
<proteinExistence type="predicted"/>